<evidence type="ECO:0000313" key="2">
    <source>
        <dbReference type="Proteomes" id="UP000550508"/>
    </source>
</evidence>
<comment type="caution">
    <text evidence="1">The sequence shown here is derived from an EMBL/GenBank/DDBJ whole genome shotgun (WGS) entry which is preliminary data.</text>
</comment>
<organism evidence="1 2">
    <name type="scientific">Phyllobacterium pellucidum</name>
    <dbReference type="NCBI Taxonomy" id="2740464"/>
    <lineage>
        <taxon>Bacteria</taxon>
        <taxon>Pseudomonadati</taxon>
        <taxon>Pseudomonadota</taxon>
        <taxon>Alphaproteobacteria</taxon>
        <taxon>Hyphomicrobiales</taxon>
        <taxon>Phyllobacteriaceae</taxon>
        <taxon>Phyllobacterium</taxon>
    </lineage>
</organism>
<reference evidence="1 2" key="1">
    <citation type="submission" date="2020-05" db="EMBL/GenBank/DDBJ databases">
        <authorList>
            <person name="Kim M.K."/>
        </authorList>
    </citation>
    <scope>NUCLEOTIDE SEQUENCE [LARGE SCALE GENOMIC DNA]</scope>
    <source>
        <strain evidence="1 2">BT25</strain>
    </source>
</reference>
<name>A0A849VUF2_9HYPH</name>
<dbReference type="Proteomes" id="UP000550508">
    <property type="component" value="Unassembled WGS sequence"/>
</dbReference>
<protein>
    <submittedName>
        <fullName evidence="1">Uncharacterized protein</fullName>
    </submittedName>
</protein>
<gene>
    <name evidence="1" type="ORF">HQ945_10330</name>
</gene>
<evidence type="ECO:0000313" key="1">
    <source>
        <dbReference type="EMBL" id="NTS31650.1"/>
    </source>
</evidence>
<accession>A0A849VUF2</accession>
<dbReference type="AlphaFoldDB" id="A0A849VUF2"/>
<sequence>MKSALKTGRQTRDLQLASMVIAMRVPMMMLEAMSEKGRGAETHRAVSEKVAASVDGVVSAQISLMNSAATFWFDVMRGRSPASLVSEAANKAAAAALRPGRKTLQANYKRLVPGS</sequence>
<dbReference type="RefSeq" id="WP_113280329.1">
    <property type="nucleotide sequence ID" value="NZ_JABUMX010000002.1"/>
</dbReference>
<keyword evidence="2" id="KW-1185">Reference proteome</keyword>
<proteinExistence type="predicted"/>
<dbReference type="EMBL" id="JABUMX010000002">
    <property type="protein sequence ID" value="NTS31650.1"/>
    <property type="molecule type" value="Genomic_DNA"/>
</dbReference>